<name>A0A4C1ZNW3_EUMVA</name>
<sequence length="109" mass="12418">MYSKLFLRISVPVTRVSARPMRSELHRRAGAGAGCASASLSLRCPARTPLSRRFAYRLIRRDRIGNDPWNYFVEFKESDAPGRGRIRLLSANIGCKVKLTSESFARMKW</sequence>
<reference evidence="1 2" key="1">
    <citation type="journal article" date="2019" name="Commun. Biol.">
        <title>The bagworm genome reveals a unique fibroin gene that provides high tensile strength.</title>
        <authorList>
            <person name="Kono N."/>
            <person name="Nakamura H."/>
            <person name="Ohtoshi R."/>
            <person name="Tomita M."/>
            <person name="Numata K."/>
            <person name="Arakawa K."/>
        </authorList>
    </citation>
    <scope>NUCLEOTIDE SEQUENCE [LARGE SCALE GENOMIC DNA]</scope>
</reference>
<proteinExistence type="predicted"/>
<accession>A0A4C1ZNW3</accession>
<dbReference type="AlphaFoldDB" id="A0A4C1ZNW3"/>
<protein>
    <submittedName>
        <fullName evidence="1">Uncharacterized protein</fullName>
    </submittedName>
</protein>
<comment type="caution">
    <text evidence="1">The sequence shown here is derived from an EMBL/GenBank/DDBJ whole genome shotgun (WGS) entry which is preliminary data.</text>
</comment>
<keyword evidence="2" id="KW-1185">Reference proteome</keyword>
<evidence type="ECO:0000313" key="1">
    <source>
        <dbReference type="EMBL" id="GBP88754.1"/>
    </source>
</evidence>
<dbReference type="Proteomes" id="UP000299102">
    <property type="component" value="Unassembled WGS sequence"/>
</dbReference>
<gene>
    <name evidence="1" type="ORF">EVAR_62167_1</name>
</gene>
<organism evidence="1 2">
    <name type="scientific">Eumeta variegata</name>
    <name type="common">Bagworm moth</name>
    <name type="synonym">Eumeta japonica</name>
    <dbReference type="NCBI Taxonomy" id="151549"/>
    <lineage>
        <taxon>Eukaryota</taxon>
        <taxon>Metazoa</taxon>
        <taxon>Ecdysozoa</taxon>
        <taxon>Arthropoda</taxon>
        <taxon>Hexapoda</taxon>
        <taxon>Insecta</taxon>
        <taxon>Pterygota</taxon>
        <taxon>Neoptera</taxon>
        <taxon>Endopterygota</taxon>
        <taxon>Lepidoptera</taxon>
        <taxon>Glossata</taxon>
        <taxon>Ditrysia</taxon>
        <taxon>Tineoidea</taxon>
        <taxon>Psychidae</taxon>
        <taxon>Oiketicinae</taxon>
        <taxon>Eumeta</taxon>
    </lineage>
</organism>
<evidence type="ECO:0000313" key="2">
    <source>
        <dbReference type="Proteomes" id="UP000299102"/>
    </source>
</evidence>
<dbReference type="EMBL" id="BGZK01001955">
    <property type="protein sequence ID" value="GBP88754.1"/>
    <property type="molecule type" value="Genomic_DNA"/>
</dbReference>